<evidence type="ECO:0000256" key="5">
    <source>
        <dbReference type="SAM" id="MobiDB-lite"/>
    </source>
</evidence>
<feature type="region of interest" description="Disordered" evidence="5">
    <location>
        <begin position="355"/>
        <end position="381"/>
    </location>
</feature>
<feature type="compositionally biased region" description="Low complexity" evidence="5">
    <location>
        <begin position="409"/>
        <end position="418"/>
    </location>
</feature>
<name>W0RH91_9BACT</name>
<dbReference type="InParanoid" id="W0RH91"/>
<dbReference type="KEGG" id="gba:J421_1221"/>
<feature type="region of interest" description="Disordered" evidence="5">
    <location>
        <begin position="396"/>
        <end position="422"/>
    </location>
</feature>
<dbReference type="Gene3D" id="3.60.20.40">
    <property type="match status" value="1"/>
</dbReference>
<comment type="similarity">
    <text evidence="1">Belongs to the gamma-glutamyltransferase family.</text>
</comment>
<protein>
    <submittedName>
        <fullName evidence="6">Gamma-glutamyltranspeptidase</fullName>
    </submittedName>
</protein>
<dbReference type="InterPro" id="IPR051792">
    <property type="entry name" value="GGT_bact"/>
</dbReference>
<dbReference type="eggNOG" id="COG0405">
    <property type="taxonomic scope" value="Bacteria"/>
</dbReference>
<dbReference type="InterPro" id="IPR043138">
    <property type="entry name" value="GGT_lsub"/>
</dbReference>
<keyword evidence="4" id="KW-0865">Zymogen</keyword>
<keyword evidence="7" id="KW-1185">Reference proteome</keyword>
<evidence type="ECO:0000256" key="2">
    <source>
        <dbReference type="ARBA" id="ARBA00022679"/>
    </source>
</evidence>
<accession>W0RH91</accession>
<dbReference type="OrthoDB" id="9781342at2"/>
<dbReference type="GO" id="GO:0016787">
    <property type="term" value="F:hydrolase activity"/>
    <property type="evidence" value="ECO:0007669"/>
    <property type="project" value="UniProtKB-KW"/>
</dbReference>
<dbReference type="EMBL" id="CP007128">
    <property type="protein sequence ID" value="AHG88758.1"/>
    <property type="molecule type" value="Genomic_DNA"/>
</dbReference>
<reference evidence="6 7" key="1">
    <citation type="journal article" date="2014" name="Genome Announc.">
        <title>Genome Sequence and Methylome of Soil Bacterium Gemmatirosa kalamazoonensis KBS708T, a Member of the Rarely Cultivated Gemmatimonadetes Phylum.</title>
        <authorList>
            <person name="Debruyn J.M."/>
            <person name="Radosevich M."/>
            <person name="Wommack K.E."/>
            <person name="Polson S.W."/>
            <person name="Hauser L.J."/>
            <person name="Fawaz M.N."/>
            <person name="Korlach J."/>
            <person name="Tsai Y.C."/>
        </authorList>
    </citation>
    <scope>NUCLEOTIDE SEQUENCE [LARGE SCALE GENOMIC DNA]</scope>
    <source>
        <strain evidence="6 7">KBS708</strain>
    </source>
</reference>
<dbReference type="PANTHER" id="PTHR43199">
    <property type="entry name" value="GLUTATHIONE HYDROLASE"/>
    <property type="match status" value="1"/>
</dbReference>
<dbReference type="Gene3D" id="1.10.246.130">
    <property type="match status" value="1"/>
</dbReference>
<keyword evidence="3" id="KW-0378">Hydrolase</keyword>
<dbReference type="HOGENOM" id="CLU_014813_0_3_0"/>
<evidence type="ECO:0000313" key="6">
    <source>
        <dbReference type="EMBL" id="AHG88758.1"/>
    </source>
</evidence>
<evidence type="ECO:0000256" key="4">
    <source>
        <dbReference type="ARBA" id="ARBA00023145"/>
    </source>
</evidence>
<evidence type="ECO:0000256" key="1">
    <source>
        <dbReference type="ARBA" id="ARBA00009381"/>
    </source>
</evidence>
<dbReference type="GO" id="GO:0016740">
    <property type="term" value="F:transferase activity"/>
    <property type="evidence" value="ECO:0007669"/>
    <property type="project" value="UniProtKB-KW"/>
</dbReference>
<dbReference type="Proteomes" id="UP000019151">
    <property type="component" value="Chromosome"/>
</dbReference>
<keyword evidence="2" id="KW-0808">Transferase</keyword>
<dbReference type="InterPro" id="IPR029055">
    <property type="entry name" value="Ntn_hydrolases_N"/>
</dbReference>
<dbReference type="PRINTS" id="PR01210">
    <property type="entry name" value="GGTRANSPTASE"/>
</dbReference>
<dbReference type="PANTHER" id="PTHR43199:SF1">
    <property type="entry name" value="GLUTATHIONE HYDROLASE PROENZYME"/>
    <property type="match status" value="1"/>
</dbReference>
<dbReference type="InterPro" id="IPR043137">
    <property type="entry name" value="GGT_ssub_C"/>
</dbReference>
<dbReference type="RefSeq" id="WP_025410283.1">
    <property type="nucleotide sequence ID" value="NZ_CP007128.1"/>
</dbReference>
<dbReference type="PROSITE" id="PS51257">
    <property type="entry name" value="PROKAR_LIPOPROTEIN"/>
    <property type="match status" value="1"/>
</dbReference>
<dbReference type="SUPFAM" id="SSF56235">
    <property type="entry name" value="N-terminal nucleophile aminohydrolases (Ntn hydrolases)"/>
    <property type="match status" value="1"/>
</dbReference>
<dbReference type="STRING" id="861299.J421_1221"/>
<proteinExistence type="inferred from homology"/>
<evidence type="ECO:0000313" key="7">
    <source>
        <dbReference type="Proteomes" id="UP000019151"/>
    </source>
</evidence>
<evidence type="ECO:0000256" key="3">
    <source>
        <dbReference type="ARBA" id="ARBA00022801"/>
    </source>
</evidence>
<dbReference type="PATRIC" id="fig|861299.3.peg.1237"/>
<dbReference type="AlphaFoldDB" id="W0RH91"/>
<dbReference type="Pfam" id="PF01019">
    <property type="entry name" value="G_glu_transpept"/>
    <property type="match status" value="1"/>
</dbReference>
<gene>
    <name evidence="6" type="ORF">J421_1221</name>
</gene>
<organism evidence="6 7">
    <name type="scientific">Gemmatirosa kalamazoonensis</name>
    <dbReference type="NCBI Taxonomy" id="861299"/>
    <lineage>
        <taxon>Bacteria</taxon>
        <taxon>Pseudomonadati</taxon>
        <taxon>Gemmatimonadota</taxon>
        <taxon>Gemmatimonadia</taxon>
        <taxon>Gemmatimonadales</taxon>
        <taxon>Gemmatimonadaceae</taxon>
        <taxon>Gemmatirosa</taxon>
    </lineage>
</organism>
<sequence>MSLARSLPLGALALAACTTPRPSPIAVPDLGKRAVAERGMVAAGSAYAAEAGVEMLRQGGNAVDAAVAATFAIGVVEPSMSGIGAGGGMMIWNQQAHRADYVDFYGTAGASPDTALRSRGTGRIAAARGVAIPGAVAGLLAAHEKYGKLPRATVLGPAIRLAADGFIANSILIRELQSDSTKVLGPAPVARIFFPGGHMVRVGDRVVQSELAATLRRIADQGRDGFYTGPVAAEIVSTLNAGGNPATLDDFARYAPRWKRPLCTTYRGRVVLSAPAPQGGMQVLETLNLLEPVRLTTLGAPHRDVAAFRALAGAMRAAVTDRDAYVGDPDKAAVPQAGLTSKAYAAERAAVAADTTPRARLAAGDPWAEDRAAAPESGCAEYQPVGPARVAAVRDSGLGTRNSSPPSPESRVPSSESSETTHLSIVDADGNAVSVTNTNGLAFGTGTWAAGAFFNSAMLNFARSETSANAIGPWRVPSSTIAPTVVLEHGRVREVVGSPGSAAIPPAVVETIVYTLDYGLDPLAALRVPRVIPSSNAQLRVEMGFAEPVLDAARRMGFETIMSPMDMGFGGVHVIERVGGRWVGAADPRRDGEVRGY</sequence>